<evidence type="ECO:0000313" key="2">
    <source>
        <dbReference type="EMBL" id="KXN72779.1"/>
    </source>
</evidence>
<reference evidence="2 3" key="1">
    <citation type="journal article" date="2015" name="Genome Biol. Evol.">
        <title>Phylogenomic analyses indicate that early fungi evolved digesting cell walls of algal ancestors of land plants.</title>
        <authorList>
            <person name="Chang Y."/>
            <person name="Wang S."/>
            <person name="Sekimoto S."/>
            <person name="Aerts A.L."/>
            <person name="Choi C."/>
            <person name="Clum A."/>
            <person name="LaButti K.M."/>
            <person name="Lindquist E.A."/>
            <person name="Yee Ngan C."/>
            <person name="Ohm R.A."/>
            <person name="Salamov A.A."/>
            <person name="Grigoriev I.V."/>
            <person name="Spatafora J.W."/>
            <person name="Berbee M.L."/>
        </authorList>
    </citation>
    <scope>NUCLEOTIDE SEQUENCE [LARGE SCALE GENOMIC DNA]</scope>
    <source>
        <strain evidence="2 3">NRRL 28638</strain>
    </source>
</reference>
<keyword evidence="1" id="KW-1133">Transmembrane helix</keyword>
<evidence type="ECO:0000256" key="1">
    <source>
        <dbReference type="SAM" id="Phobius"/>
    </source>
</evidence>
<gene>
    <name evidence="2" type="ORF">CONCODRAFT_4385</name>
</gene>
<dbReference type="AlphaFoldDB" id="A0A137PCP9"/>
<evidence type="ECO:0000313" key="3">
    <source>
        <dbReference type="Proteomes" id="UP000070444"/>
    </source>
</evidence>
<sequence length="141" mass="14700">MVNGLKVVFLVSFYNLGINIVEGVPVPQYMQRYNGGPGSIQTGFNGAGSMPPNMNSGIGAHFGAMNTHGSGQPGFNQQASAGLYSLVSTGIEHSGPIEGEYGGENDPVESKFGFKSFIYGAVSFPYLIVSPVIGGIASILY</sequence>
<dbReference type="Proteomes" id="UP000070444">
    <property type="component" value="Unassembled WGS sequence"/>
</dbReference>
<name>A0A137PCP9_CONC2</name>
<keyword evidence="1" id="KW-0472">Membrane</keyword>
<keyword evidence="1" id="KW-0812">Transmembrane</keyword>
<keyword evidence="3" id="KW-1185">Reference proteome</keyword>
<organism evidence="2 3">
    <name type="scientific">Conidiobolus coronatus (strain ATCC 28846 / CBS 209.66 / NRRL 28638)</name>
    <name type="common">Delacroixia coronata</name>
    <dbReference type="NCBI Taxonomy" id="796925"/>
    <lineage>
        <taxon>Eukaryota</taxon>
        <taxon>Fungi</taxon>
        <taxon>Fungi incertae sedis</taxon>
        <taxon>Zoopagomycota</taxon>
        <taxon>Entomophthoromycotina</taxon>
        <taxon>Entomophthoromycetes</taxon>
        <taxon>Entomophthorales</taxon>
        <taxon>Ancylistaceae</taxon>
        <taxon>Conidiobolus</taxon>
    </lineage>
</organism>
<proteinExistence type="predicted"/>
<dbReference type="EMBL" id="KQ964447">
    <property type="protein sequence ID" value="KXN72779.1"/>
    <property type="molecule type" value="Genomic_DNA"/>
</dbReference>
<protein>
    <submittedName>
        <fullName evidence="2">Uncharacterized protein</fullName>
    </submittedName>
</protein>
<feature type="transmembrane region" description="Helical" evidence="1">
    <location>
        <begin position="117"/>
        <end position="140"/>
    </location>
</feature>
<accession>A0A137PCP9</accession>